<sequence length="137" mass="14627">MKAHVSSILLGVRDMDRAKRFYTEGLGWKVRSDFGISVFFESDGASPVGFYGREGLAAQVGTDQEGSGFSGLVLTYVVRSEARVDEVMAEAEQAGAKILKPAGALPWGGYGGTFADPDGYIWSLGYSAQGTDQPYAE</sequence>
<comment type="caution">
    <text evidence="2">The sequence shown here is derived from an EMBL/GenBank/DDBJ whole genome shotgun (WGS) entry which is preliminary data.</text>
</comment>
<dbReference type="PROSITE" id="PS51819">
    <property type="entry name" value="VOC"/>
    <property type="match status" value="1"/>
</dbReference>
<dbReference type="Gene3D" id="3.10.180.10">
    <property type="entry name" value="2,3-Dihydroxybiphenyl 1,2-Dioxygenase, domain 1"/>
    <property type="match status" value="1"/>
</dbReference>
<evidence type="ECO:0000313" key="2">
    <source>
        <dbReference type="EMBL" id="KJY31240.1"/>
    </source>
</evidence>
<dbReference type="CDD" id="cd07251">
    <property type="entry name" value="VOC_like"/>
    <property type="match status" value="1"/>
</dbReference>
<accession>A0A0F4JAL9</accession>
<name>A0A0F4JAL9_9ACTN</name>
<dbReference type="PANTHER" id="PTHR36503:SF1">
    <property type="entry name" value="BLR2520 PROTEIN"/>
    <property type="match status" value="1"/>
</dbReference>
<dbReference type="SUPFAM" id="SSF54593">
    <property type="entry name" value="Glyoxalase/Bleomycin resistance protein/Dihydroxybiphenyl dioxygenase"/>
    <property type="match status" value="1"/>
</dbReference>
<dbReference type="PATRIC" id="fig|68223.7.peg.8302"/>
<gene>
    <name evidence="2" type="ORF">VR44_18535</name>
</gene>
<organism evidence="2 3">
    <name type="scientific">Streptomyces katrae</name>
    <dbReference type="NCBI Taxonomy" id="68223"/>
    <lineage>
        <taxon>Bacteria</taxon>
        <taxon>Bacillati</taxon>
        <taxon>Actinomycetota</taxon>
        <taxon>Actinomycetes</taxon>
        <taxon>Kitasatosporales</taxon>
        <taxon>Streptomycetaceae</taxon>
        <taxon>Streptomyces</taxon>
    </lineage>
</organism>
<dbReference type="PANTHER" id="PTHR36503">
    <property type="entry name" value="BLR2520 PROTEIN"/>
    <property type="match status" value="1"/>
</dbReference>
<protein>
    <submittedName>
        <fullName evidence="2">Glyoxalase</fullName>
    </submittedName>
</protein>
<dbReference type="OrthoDB" id="9798430at2"/>
<feature type="domain" description="VOC" evidence="1">
    <location>
        <begin position="4"/>
        <end position="127"/>
    </location>
</feature>
<keyword evidence="3" id="KW-1185">Reference proteome</keyword>
<proteinExistence type="predicted"/>
<dbReference type="Proteomes" id="UP000033551">
    <property type="component" value="Unassembled WGS sequence"/>
</dbReference>
<dbReference type="InterPro" id="IPR004360">
    <property type="entry name" value="Glyas_Fos-R_dOase_dom"/>
</dbReference>
<dbReference type="InterPro" id="IPR029068">
    <property type="entry name" value="Glyas_Bleomycin-R_OHBP_Dase"/>
</dbReference>
<dbReference type="AlphaFoldDB" id="A0A0F4JAL9"/>
<evidence type="ECO:0000259" key="1">
    <source>
        <dbReference type="PROSITE" id="PS51819"/>
    </source>
</evidence>
<dbReference type="EMBL" id="JZWV01000507">
    <property type="protein sequence ID" value="KJY31240.1"/>
    <property type="molecule type" value="Genomic_DNA"/>
</dbReference>
<dbReference type="InterPro" id="IPR037523">
    <property type="entry name" value="VOC_core"/>
</dbReference>
<dbReference type="Pfam" id="PF00903">
    <property type="entry name" value="Glyoxalase"/>
    <property type="match status" value="1"/>
</dbReference>
<reference evidence="2 3" key="1">
    <citation type="submission" date="2015-02" db="EMBL/GenBank/DDBJ databases">
        <authorList>
            <person name="Ju K.-S."/>
            <person name="Doroghazi J.R."/>
            <person name="Metcalf W."/>
        </authorList>
    </citation>
    <scope>NUCLEOTIDE SEQUENCE [LARGE SCALE GENOMIC DNA]</scope>
    <source>
        <strain evidence="2 3">NRRL ISP-5550</strain>
    </source>
</reference>
<evidence type="ECO:0000313" key="3">
    <source>
        <dbReference type="Proteomes" id="UP000033551"/>
    </source>
</evidence>
<dbReference type="RefSeq" id="WP_045948645.1">
    <property type="nucleotide sequence ID" value="NZ_JZWV01000507.1"/>
</dbReference>